<reference evidence="6" key="1">
    <citation type="submission" date="2019-08" db="EMBL/GenBank/DDBJ databases">
        <authorList>
            <person name="Kucharzyk K."/>
            <person name="Murdoch R.W."/>
            <person name="Higgins S."/>
            <person name="Loffler F."/>
        </authorList>
    </citation>
    <scope>NUCLEOTIDE SEQUENCE</scope>
</reference>
<comment type="caution">
    <text evidence="6">The sequence shown here is derived from an EMBL/GenBank/DDBJ whole genome shotgun (WGS) entry which is preliminary data.</text>
</comment>
<organism evidence="6">
    <name type="scientific">bioreactor metagenome</name>
    <dbReference type="NCBI Taxonomy" id="1076179"/>
    <lineage>
        <taxon>unclassified sequences</taxon>
        <taxon>metagenomes</taxon>
        <taxon>ecological metagenomes</taxon>
    </lineage>
</organism>
<dbReference type="EMBL" id="VSSQ01000017">
    <property type="protein sequence ID" value="MPL62374.1"/>
    <property type="molecule type" value="Genomic_DNA"/>
</dbReference>
<dbReference type="NCBIfam" id="TIGR00132">
    <property type="entry name" value="gatA"/>
    <property type="match status" value="1"/>
</dbReference>
<dbReference type="GO" id="GO:0005524">
    <property type="term" value="F:ATP binding"/>
    <property type="evidence" value="ECO:0007669"/>
    <property type="project" value="UniProtKB-KW"/>
</dbReference>
<dbReference type="GO" id="GO:0005739">
    <property type="term" value="C:mitochondrion"/>
    <property type="evidence" value="ECO:0007669"/>
    <property type="project" value="UniProtKB-ARBA"/>
</dbReference>
<evidence type="ECO:0000256" key="1">
    <source>
        <dbReference type="ARBA" id="ARBA00022598"/>
    </source>
</evidence>
<evidence type="ECO:0000256" key="3">
    <source>
        <dbReference type="ARBA" id="ARBA00022840"/>
    </source>
</evidence>
<gene>
    <name evidence="6" type="primary">gatA_3</name>
    <name evidence="6" type="ORF">SDC9_07994</name>
</gene>
<keyword evidence="2" id="KW-0547">Nucleotide-binding</keyword>
<protein>
    <submittedName>
        <fullName evidence="6">Glutamyl-tRNA(Gln) amidotransferase subunit A</fullName>
        <ecNumber evidence="6">6.3.5.7</ecNumber>
    </submittedName>
</protein>
<evidence type="ECO:0000259" key="5">
    <source>
        <dbReference type="Pfam" id="PF01425"/>
    </source>
</evidence>
<dbReference type="InterPro" id="IPR023631">
    <property type="entry name" value="Amidase_dom"/>
</dbReference>
<proteinExistence type="inferred from homology"/>
<dbReference type="InterPro" id="IPR036928">
    <property type="entry name" value="AS_sf"/>
</dbReference>
<keyword evidence="3" id="KW-0067">ATP-binding</keyword>
<dbReference type="SUPFAM" id="SSF75304">
    <property type="entry name" value="Amidase signature (AS) enzymes"/>
    <property type="match status" value="1"/>
</dbReference>
<dbReference type="GO" id="GO:0006412">
    <property type="term" value="P:translation"/>
    <property type="evidence" value="ECO:0007669"/>
    <property type="project" value="UniProtKB-KW"/>
</dbReference>
<feature type="domain" description="Amidase" evidence="5">
    <location>
        <begin position="43"/>
        <end position="475"/>
    </location>
</feature>
<dbReference type="InterPro" id="IPR000120">
    <property type="entry name" value="Amidase"/>
</dbReference>
<dbReference type="InterPro" id="IPR004412">
    <property type="entry name" value="GatA"/>
</dbReference>
<evidence type="ECO:0000256" key="2">
    <source>
        <dbReference type="ARBA" id="ARBA00022741"/>
    </source>
</evidence>
<dbReference type="PANTHER" id="PTHR11895">
    <property type="entry name" value="TRANSAMIDASE"/>
    <property type="match status" value="1"/>
</dbReference>
<evidence type="ECO:0000256" key="4">
    <source>
        <dbReference type="ARBA" id="ARBA00022917"/>
    </source>
</evidence>
<keyword evidence="6" id="KW-0808">Transferase</keyword>
<dbReference type="Pfam" id="PF01425">
    <property type="entry name" value="Amidase"/>
    <property type="match status" value="1"/>
</dbReference>
<dbReference type="GO" id="GO:0030956">
    <property type="term" value="C:glutamyl-tRNA(Gln) amidotransferase complex"/>
    <property type="evidence" value="ECO:0007669"/>
    <property type="project" value="InterPro"/>
</dbReference>
<name>A0A644T6C9_9ZZZZ</name>
<dbReference type="EC" id="6.3.5.7" evidence="6"/>
<dbReference type="GO" id="GO:0050567">
    <property type="term" value="F:glutaminyl-tRNA synthase (glutamine-hydrolyzing) activity"/>
    <property type="evidence" value="ECO:0007669"/>
    <property type="project" value="UniProtKB-EC"/>
</dbReference>
<dbReference type="HAMAP" id="MF_00120">
    <property type="entry name" value="GatA"/>
    <property type="match status" value="1"/>
</dbReference>
<sequence>MKTLKEIHQDLISKKITVRQLVDQSIETIKNNEKKFNDKVSEDKNLNAVIDFYSAAFINDQIDKAQKMIDEGKEELWTGVPILVKDNILVAGEKVSAGSKMLENYKATYDASIIEKLKEKGVILLGRTNMDEFAMGSSGETSAYGPAKNPVDLERVPGGSSAGSAASVAAKYVPLALGSDTGGSICLPSAFCNLVGFKPTYGSVSRYGLIAMGSSLDQIGTFTTNVDDAESFFDILSFFDKKDSTSIPEEKRKEINLNIKKKIGVPKILNKEEIKKGIDSKILEDFETQIKNFKTLGYEVKEVDIPNMDKALAIYYILCPAEVSSNMGRYDGVRYGLSVLGGNTVENFTNSRTAGLGNEVRRRILLGTYILSAGYFDAYYNKAVIAREILKAEFEKVFEEVDVVMTPTSAMLPWKFGEITNPLSMYLADLFTVPANIIGAPAISIPTTKREEVNPDNLPKAIHLIGNLFEDKKLLKISKDFEDFIQK</sequence>
<evidence type="ECO:0000313" key="6">
    <source>
        <dbReference type="EMBL" id="MPL62374.1"/>
    </source>
</evidence>
<dbReference type="Gene3D" id="3.90.1300.10">
    <property type="entry name" value="Amidase signature (AS) domain"/>
    <property type="match status" value="1"/>
</dbReference>
<accession>A0A644T6C9</accession>
<dbReference type="AlphaFoldDB" id="A0A644T6C9"/>
<keyword evidence="4" id="KW-0648">Protein biosynthesis</keyword>
<dbReference type="GO" id="GO:0016740">
    <property type="term" value="F:transferase activity"/>
    <property type="evidence" value="ECO:0007669"/>
    <property type="project" value="UniProtKB-KW"/>
</dbReference>
<dbReference type="PANTHER" id="PTHR11895:SF151">
    <property type="entry name" value="GLUTAMYL-TRNA(GLN) AMIDOTRANSFERASE SUBUNIT A"/>
    <property type="match status" value="1"/>
</dbReference>
<keyword evidence="1 6" id="KW-0436">Ligase</keyword>